<reference evidence="2 3" key="1">
    <citation type="submission" date="2020-02" db="EMBL/GenBank/DDBJ databases">
        <authorList>
            <person name="Zheng R.K."/>
            <person name="Sun C.M."/>
        </authorList>
    </citation>
    <scope>NUCLEOTIDE SEQUENCE [LARGE SCALE GENOMIC DNA]</scope>
    <source>
        <strain evidence="3">rifampicinis</strain>
    </source>
</reference>
<evidence type="ECO:0000256" key="1">
    <source>
        <dbReference type="SAM" id="SignalP"/>
    </source>
</evidence>
<dbReference type="AlphaFoldDB" id="A0A7S8E9Q5"/>
<dbReference type="RefSeq" id="WP_195171043.1">
    <property type="nucleotide sequence ID" value="NZ_CP062983.1"/>
</dbReference>
<evidence type="ECO:0000313" key="2">
    <source>
        <dbReference type="EMBL" id="QPC82974.1"/>
    </source>
</evidence>
<keyword evidence="1" id="KW-0732">Signal</keyword>
<keyword evidence="3" id="KW-1185">Reference proteome</keyword>
<evidence type="ECO:0000313" key="3">
    <source>
        <dbReference type="Proteomes" id="UP000594468"/>
    </source>
</evidence>
<name>A0A7S8E9Q5_9CHLR</name>
<dbReference type="KEGG" id="pmet:G4Y79_00955"/>
<evidence type="ECO:0008006" key="4">
    <source>
        <dbReference type="Google" id="ProtNLM"/>
    </source>
</evidence>
<proteinExistence type="predicted"/>
<organism evidence="2 3">
    <name type="scientific">Phototrophicus methaneseepsis</name>
    <dbReference type="NCBI Taxonomy" id="2710758"/>
    <lineage>
        <taxon>Bacteria</taxon>
        <taxon>Bacillati</taxon>
        <taxon>Chloroflexota</taxon>
        <taxon>Candidatus Thermofontia</taxon>
        <taxon>Phototrophicales</taxon>
        <taxon>Phototrophicaceae</taxon>
        <taxon>Phototrophicus</taxon>
    </lineage>
</organism>
<dbReference type="EMBL" id="CP062983">
    <property type="protein sequence ID" value="QPC82974.1"/>
    <property type="molecule type" value="Genomic_DNA"/>
</dbReference>
<feature type="chain" id="PRO_5032356624" description="Lipoprotein" evidence="1">
    <location>
        <begin position="25"/>
        <end position="271"/>
    </location>
</feature>
<sequence length="271" mass="30033">MRRFTWIVLISMAMMLAACGGNTAAPGASGPGEVDPESVVRWPRDPQHVLFRAEIVGADATGEGAIYQLNDIPICTIYGDGRIVWTVSNAAGMEDVRFDLLNDETIMDFVNFLVVTNRIYTYEAGYDTRVPTTVQPVYEKLALNVNDVEHVTDAFAEWPAEYFEDIVERCKTIAPTPRVFEPEGAWLTTTTVDYNTSIPSLYWDAEAAGLSLLETANTGERRWIEGQNVAILWNVLRDNPPDIQFNEGQTYLNIALQIPGVTVNAPLAPAQ</sequence>
<dbReference type="PROSITE" id="PS51257">
    <property type="entry name" value="PROKAR_LIPOPROTEIN"/>
    <property type="match status" value="1"/>
</dbReference>
<dbReference type="Proteomes" id="UP000594468">
    <property type="component" value="Chromosome"/>
</dbReference>
<accession>A0A7S8E9Q5</accession>
<feature type="signal peptide" evidence="1">
    <location>
        <begin position="1"/>
        <end position="24"/>
    </location>
</feature>
<gene>
    <name evidence="2" type="ORF">G4Y79_00955</name>
</gene>
<protein>
    <recommendedName>
        <fullName evidence="4">Lipoprotein</fullName>
    </recommendedName>
</protein>